<comment type="subcellular location">
    <subcellularLocation>
        <location evidence="1">Membrane</location>
        <topology evidence="1">Multi-pass membrane protein</topology>
    </subcellularLocation>
</comment>
<evidence type="ECO:0000256" key="4">
    <source>
        <dbReference type="ARBA" id="ARBA00022989"/>
    </source>
</evidence>
<gene>
    <name evidence="7" type="ORF">SAMN04487850_2110</name>
</gene>
<feature type="transmembrane region" description="Helical" evidence="6">
    <location>
        <begin position="38"/>
        <end position="56"/>
    </location>
</feature>
<evidence type="ECO:0000313" key="8">
    <source>
        <dbReference type="Proteomes" id="UP000199373"/>
    </source>
</evidence>
<dbReference type="EMBL" id="FOIQ01000005">
    <property type="protein sequence ID" value="SEW20311.1"/>
    <property type="molecule type" value="Genomic_DNA"/>
</dbReference>
<feature type="transmembrane region" description="Helical" evidence="6">
    <location>
        <begin position="92"/>
        <end position="115"/>
    </location>
</feature>
<proteinExistence type="inferred from homology"/>
<dbReference type="InterPro" id="IPR005226">
    <property type="entry name" value="UPF0014_fam"/>
</dbReference>
<evidence type="ECO:0000256" key="1">
    <source>
        <dbReference type="ARBA" id="ARBA00004141"/>
    </source>
</evidence>
<dbReference type="PANTHER" id="PTHR30028">
    <property type="entry name" value="UPF0014 INNER MEMBRANE PROTEIN YBBM-RELATED"/>
    <property type="match status" value="1"/>
</dbReference>
<keyword evidence="3 6" id="KW-0812">Transmembrane</keyword>
<feature type="transmembrane region" description="Helical" evidence="6">
    <location>
        <begin position="6"/>
        <end position="26"/>
    </location>
</feature>
<evidence type="ECO:0000256" key="5">
    <source>
        <dbReference type="ARBA" id="ARBA00023136"/>
    </source>
</evidence>
<dbReference type="PANTHER" id="PTHR30028:SF0">
    <property type="entry name" value="PROTEIN ALUMINUM SENSITIVE 3"/>
    <property type="match status" value="1"/>
</dbReference>
<dbReference type="AlphaFoldDB" id="A0A1I0Q027"/>
<dbReference type="GO" id="GO:0005886">
    <property type="term" value="C:plasma membrane"/>
    <property type="evidence" value="ECO:0007669"/>
    <property type="project" value="TreeGrafter"/>
</dbReference>
<protein>
    <submittedName>
        <fullName evidence="7">Putative ABC transport system permease protein</fullName>
    </submittedName>
</protein>
<comment type="similarity">
    <text evidence="2">Belongs to the UPF0014 family.</text>
</comment>
<dbReference type="Pfam" id="PF03649">
    <property type="entry name" value="UPF0014"/>
    <property type="match status" value="1"/>
</dbReference>
<dbReference type="Proteomes" id="UP000199373">
    <property type="component" value="Unassembled WGS sequence"/>
</dbReference>
<feature type="transmembrane region" description="Helical" evidence="6">
    <location>
        <begin position="62"/>
        <end position="80"/>
    </location>
</feature>
<sequence length="250" mass="27371">MNTDMIIHVFLGLLLLAIPVGALYFLEKQMLKSFGIAVGRMIVQLLVLCLIVWGLIKVNSPWLLITWLVVMSVVSGWLVLKRCELDVGRPMLAVSGGLLTGVFLVGVWLLAIVLPVRTFDAHWFVPVMALLMGHVTAMMIRGLNTYLSALKTDGQQYEFLRGNGFSRLKSLQPFLRRSLLAVVSPTIANLSVLGLTSMPLLLVGIFMGGMSAVNAFILMLLMTTGCVAASILSLAVTIFLVDRILERAKI</sequence>
<name>A0A1I0Q027_9BACT</name>
<feature type="transmembrane region" description="Helical" evidence="6">
    <location>
        <begin position="179"/>
        <end position="207"/>
    </location>
</feature>
<evidence type="ECO:0000256" key="6">
    <source>
        <dbReference type="SAM" id="Phobius"/>
    </source>
</evidence>
<evidence type="ECO:0000256" key="2">
    <source>
        <dbReference type="ARBA" id="ARBA00005268"/>
    </source>
</evidence>
<accession>A0A1I0Q027</accession>
<reference evidence="7 8" key="1">
    <citation type="submission" date="2016-10" db="EMBL/GenBank/DDBJ databases">
        <authorList>
            <person name="de Groot N.N."/>
        </authorList>
    </citation>
    <scope>NUCLEOTIDE SEQUENCE [LARGE SCALE GENOMIC DNA]</scope>
    <source>
        <strain evidence="7 8">TC2-24</strain>
    </source>
</reference>
<organism evidence="7 8">
    <name type="scientific">Prevotella aff. ruminicola Tc2-24</name>
    <dbReference type="NCBI Taxonomy" id="81582"/>
    <lineage>
        <taxon>Bacteria</taxon>
        <taxon>Pseudomonadati</taxon>
        <taxon>Bacteroidota</taxon>
        <taxon>Bacteroidia</taxon>
        <taxon>Bacteroidales</taxon>
        <taxon>Prevotellaceae</taxon>
        <taxon>Prevotella</taxon>
    </lineage>
</organism>
<feature type="transmembrane region" description="Helical" evidence="6">
    <location>
        <begin position="213"/>
        <end position="241"/>
    </location>
</feature>
<feature type="transmembrane region" description="Helical" evidence="6">
    <location>
        <begin position="121"/>
        <end position="140"/>
    </location>
</feature>
<keyword evidence="5 6" id="KW-0472">Membrane</keyword>
<keyword evidence="8" id="KW-1185">Reference proteome</keyword>
<evidence type="ECO:0000256" key="3">
    <source>
        <dbReference type="ARBA" id="ARBA00022692"/>
    </source>
</evidence>
<keyword evidence="4 6" id="KW-1133">Transmembrane helix</keyword>
<evidence type="ECO:0000313" key="7">
    <source>
        <dbReference type="EMBL" id="SEW20311.1"/>
    </source>
</evidence>